<evidence type="ECO:0000256" key="2">
    <source>
        <dbReference type="SAM" id="Phobius"/>
    </source>
</evidence>
<dbReference type="InterPro" id="IPR007263">
    <property type="entry name" value="DCC1-like"/>
</dbReference>
<organism evidence="3 4">
    <name type="scientific">Stephanodiscus triporus</name>
    <dbReference type="NCBI Taxonomy" id="2934178"/>
    <lineage>
        <taxon>Eukaryota</taxon>
        <taxon>Sar</taxon>
        <taxon>Stramenopiles</taxon>
        <taxon>Ochrophyta</taxon>
        <taxon>Bacillariophyta</taxon>
        <taxon>Coscinodiscophyceae</taxon>
        <taxon>Thalassiosirophycidae</taxon>
        <taxon>Stephanodiscales</taxon>
        <taxon>Stephanodiscaceae</taxon>
        <taxon>Stephanodiscus</taxon>
    </lineage>
</organism>
<dbReference type="Pfam" id="PF04134">
    <property type="entry name" value="DCC1-like"/>
    <property type="match status" value="1"/>
</dbReference>
<comment type="caution">
    <text evidence="3">The sequence shown here is derived from an EMBL/GenBank/DDBJ whole genome shotgun (WGS) entry which is preliminary data.</text>
</comment>
<dbReference type="Proteomes" id="UP001530315">
    <property type="component" value="Unassembled WGS sequence"/>
</dbReference>
<dbReference type="InterPro" id="IPR052927">
    <property type="entry name" value="DCC_oxidoreductase"/>
</dbReference>
<name>A0ABD3N1R0_9STRA</name>
<keyword evidence="4" id="KW-1185">Reference proteome</keyword>
<keyword evidence="2" id="KW-0472">Membrane</keyword>
<feature type="region of interest" description="Disordered" evidence="1">
    <location>
        <begin position="173"/>
        <end position="193"/>
    </location>
</feature>
<feature type="transmembrane region" description="Helical" evidence="2">
    <location>
        <begin position="17"/>
        <end position="41"/>
    </location>
</feature>
<reference evidence="3 4" key="1">
    <citation type="submission" date="2024-10" db="EMBL/GenBank/DDBJ databases">
        <title>Updated reference genomes for cyclostephanoid diatoms.</title>
        <authorList>
            <person name="Roberts W.R."/>
            <person name="Alverson A.J."/>
        </authorList>
    </citation>
    <scope>NUCLEOTIDE SEQUENCE [LARGE SCALE GENOMIC DNA]</scope>
    <source>
        <strain evidence="3 4">AJA276-08</strain>
    </source>
</reference>
<dbReference type="AlphaFoldDB" id="A0ABD3N1R0"/>
<feature type="region of interest" description="Disordered" evidence="1">
    <location>
        <begin position="281"/>
        <end position="302"/>
    </location>
</feature>
<keyword evidence="2" id="KW-0812">Transmembrane</keyword>
<evidence type="ECO:0008006" key="5">
    <source>
        <dbReference type="Google" id="ProtNLM"/>
    </source>
</evidence>
<protein>
    <recommendedName>
        <fullName evidence="5">DUF393 domain-containing protein</fullName>
    </recommendedName>
</protein>
<evidence type="ECO:0000313" key="4">
    <source>
        <dbReference type="Proteomes" id="UP001530315"/>
    </source>
</evidence>
<sequence length="399" mass="42405">MSTNTPARRRPSAPSAAAYYCSIIVIASFGVLLPLAVAFSSPPSSFASSSGPSRRPPSSSLSASSSSSAALLGLSTILKPAVKRGARGWRTKAKDVVGGDDDRLFSIPSVFSPSDSRPVVLFDGKCNLCNAGVQLVLDNDRASSDPRGNLRVAALQSRVGRILLARLPPGQREAVLGGSGSGSGSSGDDGGERYKSIVVAGPDRTWINSDACLRIGRDMRGPLRYLAILAAIVPRFLRDAAYRLMSRHRGRLFGRSAECRLWDDNWDTRFVDDAIFGGRGQGDVDPFADPSAAASGTDDDYDDYDDWTAEEAPPGTPAVRAGDRVRVVSPRPILHTHVEGHEVAGICSVGLVGTVTRVLDGRAYPKNVAVMFELSDGVEGASTAFEAHFFPGQLRKEQN</sequence>
<dbReference type="PANTHER" id="PTHR33639">
    <property type="entry name" value="THIOL-DISULFIDE OXIDOREDUCTASE DCC"/>
    <property type="match status" value="1"/>
</dbReference>
<dbReference type="EMBL" id="JALLAZ020001643">
    <property type="protein sequence ID" value="KAL3769917.1"/>
    <property type="molecule type" value="Genomic_DNA"/>
</dbReference>
<feature type="compositionally biased region" description="Gly residues" evidence="1">
    <location>
        <begin position="177"/>
        <end position="188"/>
    </location>
</feature>
<keyword evidence="2" id="KW-1133">Transmembrane helix</keyword>
<proteinExistence type="predicted"/>
<accession>A0ABD3N1R0</accession>
<evidence type="ECO:0000256" key="1">
    <source>
        <dbReference type="SAM" id="MobiDB-lite"/>
    </source>
</evidence>
<feature type="region of interest" description="Disordered" evidence="1">
    <location>
        <begin position="45"/>
        <end position="65"/>
    </location>
</feature>
<gene>
    <name evidence="3" type="ORF">ACHAW5_002692</name>
</gene>
<evidence type="ECO:0000313" key="3">
    <source>
        <dbReference type="EMBL" id="KAL3769917.1"/>
    </source>
</evidence>
<dbReference type="PANTHER" id="PTHR33639:SF2">
    <property type="entry name" value="DUF393 DOMAIN-CONTAINING PROTEIN"/>
    <property type="match status" value="1"/>
</dbReference>